<keyword evidence="2" id="KW-1185">Reference proteome</keyword>
<name>E4X1S7_OIKDI</name>
<dbReference type="Proteomes" id="UP000001307">
    <property type="component" value="Unassembled WGS sequence"/>
</dbReference>
<reference evidence="1" key="1">
    <citation type="journal article" date="2010" name="Science">
        <title>Plasticity of animal genome architecture unmasked by rapid evolution of a pelagic tunicate.</title>
        <authorList>
            <person name="Denoeud F."/>
            <person name="Henriet S."/>
            <person name="Mungpakdee S."/>
            <person name="Aury J.M."/>
            <person name="Da Silva C."/>
            <person name="Brinkmann H."/>
            <person name="Mikhaleva J."/>
            <person name="Olsen L.C."/>
            <person name="Jubin C."/>
            <person name="Canestro C."/>
            <person name="Bouquet J.M."/>
            <person name="Danks G."/>
            <person name="Poulain J."/>
            <person name="Campsteijn C."/>
            <person name="Adamski M."/>
            <person name="Cross I."/>
            <person name="Yadetie F."/>
            <person name="Muffato M."/>
            <person name="Louis A."/>
            <person name="Butcher S."/>
            <person name="Tsagkogeorga G."/>
            <person name="Konrad A."/>
            <person name="Singh S."/>
            <person name="Jensen M.F."/>
            <person name="Cong E.H."/>
            <person name="Eikeseth-Otteraa H."/>
            <person name="Noel B."/>
            <person name="Anthouard V."/>
            <person name="Porcel B.M."/>
            <person name="Kachouri-Lafond R."/>
            <person name="Nishino A."/>
            <person name="Ugolini M."/>
            <person name="Chourrout P."/>
            <person name="Nishida H."/>
            <person name="Aasland R."/>
            <person name="Huzurbazar S."/>
            <person name="Westhof E."/>
            <person name="Delsuc F."/>
            <person name="Lehrach H."/>
            <person name="Reinhardt R."/>
            <person name="Weissenbach J."/>
            <person name="Roy S.W."/>
            <person name="Artiguenave F."/>
            <person name="Postlethwait J.H."/>
            <person name="Manak J.R."/>
            <person name="Thompson E.M."/>
            <person name="Jaillon O."/>
            <person name="Du Pasquier L."/>
            <person name="Boudinot P."/>
            <person name="Liberles D.A."/>
            <person name="Volff J.N."/>
            <person name="Philippe H."/>
            <person name="Lenhard B."/>
            <person name="Roest Crollius H."/>
            <person name="Wincker P."/>
            <person name="Chourrout D."/>
        </authorList>
    </citation>
    <scope>NUCLEOTIDE SEQUENCE [LARGE SCALE GENOMIC DNA]</scope>
</reference>
<dbReference type="InParanoid" id="E4X1S7"/>
<gene>
    <name evidence="1" type="ORF">GSOID_T00015829001</name>
</gene>
<sequence>MMSMMTGDAQDQQGFNNNFNMMLPLAMRDCNDSACEEKKRNIMMVMVAMQSNAPQTSFGPDMIRDVNFYKKLVAFALRLRASK</sequence>
<accession>E4X1S7</accession>
<organism evidence="1">
    <name type="scientific">Oikopleura dioica</name>
    <name type="common">Tunicate</name>
    <dbReference type="NCBI Taxonomy" id="34765"/>
    <lineage>
        <taxon>Eukaryota</taxon>
        <taxon>Metazoa</taxon>
        <taxon>Chordata</taxon>
        <taxon>Tunicata</taxon>
        <taxon>Appendicularia</taxon>
        <taxon>Copelata</taxon>
        <taxon>Oikopleuridae</taxon>
        <taxon>Oikopleura</taxon>
    </lineage>
</organism>
<dbReference type="EMBL" id="FN653021">
    <property type="protein sequence ID" value="CBY23394.1"/>
    <property type="molecule type" value="Genomic_DNA"/>
</dbReference>
<protein>
    <submittedName>
        <fullName evidence="1">Uncharacterized protein</fullName>
    </submittedName>
</protein>
<dbReference type="AlphaFoldDB" id="E4X1S7"/>
<proteinExistence type="predicted"/>
<evidence type="ECO:0000313" key="1">
    <source>
        <dbReference type="EMBL" id="CBY23394.1"/>
    </source>
</evidence>
<evidence type="ECO:0000313" key="2">
    <source>
        <dbReference type="Proteomes" id="UP000001307"/>
    </source>
</evidence>